<dbReference type="PANTHER" id="PTHR11468">
    <property type="entry name" value="GLYCOGEN PHOSPHORYLASE"/>
    <property type="match status" value="1"/>
</dbReference>
<name>A0A6N2V6T4_9FIRM</name>
<evidence type="ECO:0000313" key="14">
    <source>
        <dbReference type="EMBL" id="VYT22686.1"/>
    </source>
</evidence>
<evidence type="ECO:0000256" key="13">
    <source>
        <dbReference type="RuleBase" id="RU000587"/>
    </source>
</evidence>
<dbReference type="Pfam" id="PF00343">
    <property type="entry name" value="Phosphorylase"/>
    <property type="match status" value="1"/>
</dbReference>
<reference evidence="14" key="1">
    <citation type="submission" date="2019-11" db="EMBL/GenBank/DDBJ databases">
        <authorList>
            <person name="Feng L."/>
        </authorList>
    </citation>
    <scope>NUCLEOTIDE SEQUENCE</scope>
    <source>
        <strain evidence="14">AundefinedLFYP135</strain>
    </source>
</reference>
<keyword evidence="7 13" id="KW-0328">Glycosyltransferase</keyword>
<dbReference type="EC" id="2.4.1.1" evidence="13"/>
<feature type="modified residue" description="N6-(pyridoxal phosphate)lysine" evidence="12">
    <location>
        <position position="658"/>
    </location>
</feature>
<accession>A0A6N2V6T4</accession>
<dbReference type="SUPFAM" id="SSF53756">
    <property type="entry name" value="UDP-Glycosyltransferase/glycogen phosphorylase"/>
    <property type="match status" value="1"/>
</dbReference>
<evidence type="ECO:0000256" key="7">
    <source>
        <dbReference type="ARBA" id="ARBA00022676"/>
    </source>
</evidence>
<gene>
    <name evidence="14" type="primary">malP</name>
    <name evidence="14" type="ORF">AULFYP135_02141</name>
</gene>
<evidence type="ECO:0000256" key="11">
    <source>
        <dbReference type="ARBA" id="ARBA00025174"/>
    </source>
</evidence>
<sequence length="802" mass="90754">MANSAYDMSADRASRLIRRYLEEDLQVEPDRASDQQFYKATAMAAKQLLAEKYRRFSAQAGSQGKKQVSYLSMEFLLGRSLKNSLYNLGVLEPFRQALEGMGVNLENLYEQEPDAGLGNGGLGRLAACYLDALATQELPATGYCILYEYGIFQQKIIDGWQTEQPDLWLPGGEVWLTPRPDESVAVRFGGRIEEFWEEGYHHVVHKDYTTVTAIPYDMYVSGYHSGGVSLLRLWQAKRPGVDMESFNRGDYIGAFGQSSLGEAISKILYPNDSHTEGKLLRLRQQYFLVAASVRDIVKRHMDIYGSLENFAEKNAIHINDTHPTLAIPELMRILLDECGYGWDQAWDVVKNTFAYTNHTVLAEALERWNSDLFQSLLPRIHQIILEINRRLCAELYEQYHLDSPAVAQMAILGDHELRMANLCVAACHSVNGVSGLHSEIIRRDLFRDFAAIQPEKFCNVTNGIASRRWLGQANPLLTDLITDCIGGGFLRDFSRLAEFGRFRDDAQVLERLAEIKRQNKLRLAEYLKRKTGEELNPDSIFDVQVKRLHEYKRQQMNALEILAQYQSLKDDPGQDFTPRTYLFGAKAAPGYYLAKQIIKLLCTLARVIDSDPQVRDKMRVCYLEDYNVTLSEILMPACEISEQISLAGKEASGTGNMKLMLGGAVTLGTLDGANVEIAQAVGLDNILIFGMTAQEVEARKAAGYHPEEIYQQNPIVRRALDALRDGIGGETFPDLYRSLRYDDPYMVLADFDAYRAARRESERLYENRPLFNRMSLANIAASGVFCADRAVGEYAEHIWDLR</sequence>
<comment type="function">
    <text evidence="11">Phosphorylase is an important allosteric enzyme in carbohydrate metabolism. Enzymes from different sources differ in their regulatory mechanisms and in their natural substrates. However, all known phosphorylases share catalytic and structural properties.</text>
</comment>
<dbReference type="InterPro" id="IPR011833">
    <property type="entry name" value="Glycg_phsphrylas"/>
</dbReference>
<dbReference type="FunFam" id="3.40.50.2000:FF:000153">
    <property type="entry name" value="Alpha-1,4 glucan phosphorylase"/>
    <property type="match status" value="1"/>
</dbReference>
<comment type="cofactor">
    <cofactor evidence="2 13">
        <name>pyridoxal 5'-phosphate</name>
        <dbReference type="ChEBI" id="CHEBI:597326"/>
    </cofactor>
</comment>
<protein>
    <recommendedName>
        <fullName evidence="13">Alpha-1,4 glucan phosphorylase</fullName>
        <ecNumber evidence="13">2.4.1.1</ecNumber>
    </recommendedName>
</protein>
<evidence type="ECO:0000256" key="2">
    <source>
        <dbReference type="ARBA" id="ARBA00001933"/>
    </source>
</evidence>
<keyword evidence="9 12" id="KW-0663">Pyridoxal phosphate</keyword>
<comment type="catalytic activity">
    <reaction evidence="1 13">
        <text>[(1-&gt;4)-alpha-D-glucosyl](n) + phosphate = [(1-&gt;4)-alpha-D-glucosyl](n-1) + alpha-D-glucose 1-phosphate</text>
        <dbReference type="Rhea" id="RHEA:41732"/>
        <dbReference type="Rhea" id="RHEA-COMP:9584"/>
        <dbReference type="Rhea" id="RHEA-COMP:9586"/>
        <dbReference type="ChEBI" id="CHEBI:15444"/>
        <dbReference type="ChEBI" id="CHEBI:43474"/>
        <dbReference type="ChEBI" id="CHEBI:58601"/>
        <dbReference type="EC" id="2.4.1.1"/>
    </reaction>
</comment>
<keyword evidence="8 13" id="KW-0808">Transferase</keyword>
<evidence type="ECO:0000256" key="5">
    <source>
        <dbReference type="ARBA" id="ARBA00022490"/>
    </source>
</evidence>
<evidence type="ECO:0000256" key="3">
    <source>
        <dbReference type="ARBA" id="ARBA00004496"/>
    </source>
</evidence>
<dbReference type="GO" id="GO:0030170">
    <property type="term" value="F:pyridoxal phosphate binding"/>
    <property type="evidence" value="ECO:0007669"/>
    <property type="project" value="InterPro"/>
</dbReference>
<evidence type="ECO:0000256" key="8">
    <source>
        <dbReference type="ARBA" id="ARBA00022679"/>
    </source>
</evidence>
<proteinExistence type="inferred from homology"/>
<evidence type="ECO:0000256" key="6">
    <source>
        <dbReference type="ARBA" id="ARBA00022533"/>
    </source>
</evidence>
<evidence type="ECO:0000256" key="4">
    <source>
        <dbReference type="ARBA" id="ARBA00006047"/>
    </source>
</evidence>
<dbReference type="AlphaFoldDB" id="A0A6N2V6T4"/>
<organism evidence="14">
    <name type="scientific">uncultured Anaerotruncus sp</name>
    <dbReference type="NCBI Taxonomy" id="905011"/>
    <lineage>
        <taxon>Bacteria</taxon>
        <taxon>Bacillati</taxon>
        <taxon>Bacillota</taxon>
        <taxon>Clostridia</taxon>
        <taxon>Eubacteriales</taxon>
        <taxon>Oscillospiraceae</taxon>
        <taxon>Anaerotruncus</taxon>
        <taxon>environmental samples</taxon>
    </lineage>
</organism>
<comment type="subcellular location">
    <subcellularLocation>
        <location evidence="3">Cytoplasm</location>
    </subcellularLocation>
</comment>
<keyword evidence="6" id="KW-0021">Allosteric enzyme</keyword>
<dbReference type="GO" id="GO:0005980">
    <property type="term" value="P:glycogen catabolic process"/>
    <property type="evidence" value="ECO:0007669"/>
    <property type="project" value="UniProtKB-ARBA"/>
</dbReference>
<keyword evidence="5" id="KW-0963">Cytoplasm</keyword>
<dbReference type="NCBIfam" id="TIGR02093">
    <property type="entry name" value="P_ylase"/>
    <property type="match status" value="1"/>
</dbReference>
<evidence type="ECO:0000256" key="12">
    <source>
        <dbReference type="PIRSR" id="PIRSR000460-1"/>
    </source>
</evidence>
<dbReference type="InterPro" id="IPR000811">
    <property type="entry name" value="Glyco_trans_35"/>
</dbReference>
<dbReference type="FunFam" id="3.40.50.2000:FF:000003">
    <property type="entry name" value="Alpha-1,4 glucan phosphorylase"/>
    <property type="match status" value="1"/>
</dbReference>
<keyword evidence="10 13" id="KW-0119">Carbohydrate metabolism</keyword>
<evidence type="ECO:0000256" key="9">
    <source>
        <dbReference type="ARBA" id="ARBA00022898"/>
    </source>
</evidence>
<dbReference type="PANTHER" id="PTHR11468:SF3">
    <property type="entry name" value="GLYCOGEN PHOSPHORYLASE, LIVER FORM"/>
    <property type="match status" value="1"/>
</dbReference>
<dbReference type="CDD" id="cd04300">
    <property type="entry name" value="GT35_Glycogen_Phosphorylase"/>
    <property type="match status" value="1"/>
</dbReference>
<dbReference type="GO" id="GO:0008184">
    <property type="term" value="F:glycogen phosphorylase activity"/>
    <property type="evidence" value="ECO:0007669"/>
    <property type="project" value="InterPro"/>
</dbReference>
<dbReference type="EMBL" id="CACRSL010000005">
    <property type="protein sequence ID" value="VYT22686.1"/>
    <property type="molecule type" value="Genomic_DNA"/>
</dbReference>
<evidence type="ECO:0000256" key="1">
    <source>
        <dbReference type="ARBA" id="ARBA00001275"/>
    </source>
</evidence>
<evidence type="ECO:0000256" key="10">
    <source>
        <dbReference type="ARBA" id="ARBA00023277"/>
    </source>
</evidence>
<dbReference type="PIRSF" id="PIRSF000460">
    <property type="entry name" value="Pprylas_GlgP"/>
    <property type="match status" value="1"/>
</dbReference>
<comment type="function">
    <text evidence="13">Allosteric enzyme that catalyzes the rate-limiting step in glycogen catabolism, the phosphorolytic cleavage of glycogen to produce glucose-1-phosphate, and plays a central role in maintaining cellular and organismal glucose homeostasis.</text>
</comment>
<dbReference type="Gene3D" id="3.40.50.2000">
    <property type="entry name" value="Glycogen Phosphorylase B"/>
    <property type="match status" value="2"/>
</dbReference>
<dbReference type="GO" id="GO:0005737">
    <property type="term" value="C:cytoplasm"/>
    <property type="evidence" value="ECO:0007669"/>
    <property type="project" value="UniProtKB-SubCell"/>
</dbReference>
<comment type="similarity">
    <text evidence="4 13">Belongs to the glycogen phosphorylase family.</text>
</comment>